<gene>
    <name evidence="9" type="primary">Aste57867_20014</name>
    <name evidence="8" type="ORF">As57867_019948</name>
    <name evidence="9" type="ORF">ASTE57867_20014</name>
</gene>
<dbReference type="InterPro" id="IPR017455">
    <property type="entry name" value="Znf_FYVE-rel"/>
</dbReference>
<dbReference type="Gene3D" id="3.30.530.20">
    <property type="match status" value="1"/>
</dbReference>
<dbReference type="InterPro" id="IPR029058">
    <property type="entry name" value="AB_hydrolase_fold"/>
</dbReference>
<feature type="region of interest" description="Disordered" evidence="5">
    <location>
        <begin position="1"/>
        <end position="46"/>
    </location>
</feature>
<dbReference type="PANTHER" id="PTHR13510">
    <property type="entry name" value="FYVE-FINGER-CONTAINING RAB5 EFFECTOR PROTEIN RABENOSYN-5-RELATED"/>
    <property type="match status" value="1"/>
</dbReference>
<evidence type="ECO:0000256" key="2">
    <source>
        <dbReference type="ARBA" id="ARBA00022771"/>
    </source>
</evidence>
<dbReference type="InterPro" id="IPR052727">
    <property type="entry name" value="Rab4/Rab5_effector"/>
</dbReference>
<dbReference type="InterPro" id="IPR011011">
    <property type="entry name" value="Znf_FYVE_PHD"/>
</dbReference>
<dbReference type="Gene3D" id="3.30.40.10">
    <property type="entry name" value="Zinc/RING finger domain, C3HC4 (zinc finger)"/>
    <property type="match status" value="1"/>
</dbReference>
<dbReference type="Pfam" id="PF00069">
    <property type="entry name" value="Pkinase"/>
    <property type="match status" value="1"/>
</dbReference>
<dbReference type="Gene3D" id="1.10.510.10">
    <property type="entry name" value="Transferase(Phosphotransferase) domain 1"/>
    <property type="match status" value="1"/>
</dbReference>
<dbReference type="GO" id="GO:0006629">
    <property type="term" value="P:lipid metabolic process"/>
    <property type="evidence" value="ECO:0007669"/>
    <property type="project" value="InterPro"/>
</dbReference>
<dbReference type="SUPFAM" id="SSF57903">
    <property type="entry name" value="FYVE/PHD zinc finger"/>
    <property type="match status" value="1"/>
</dbReference>
<evidence type="ECO:0000313" key="9">
    <source>
        <dbReference type="EMBL" id="VFT96710.1"/>
    </source>
</evidence>
<dbReference type="SUPFAM" id="SSF52540">
    <property type="entry name" value="P-loop containing nucleoside triphosphate hydrolases"/>
    <property type="match status" value="1"/>
</dbReference>
<dbReference type="Pfam" id="PF01363">
    <property type="entry name" value="FYVE"/>
    <property type="match status" value="1"/>
</dbReference>
<evidence type="ECO:0000256" key="3">
    <source>
        <dbReference type="ARBA" id="ARBA00022833"/>
    </source>
</evidence>
<dbReference type="SMART" id="SM00220">
    <property type="entry name" value="S_TKc"/>
    <property type="match status" value="1"/>
</dbReference>
<dbReference type="GO" id="GO:0008270">
    <property type="term" value="F:zinc ion binding"/>
    <property type="evidence" value="ECO:0007669"/>
    <property type="project" value="UniProtKB-KW"/>
</dbReference>
<evidence type="ECO:0000256" key="4">
    <source>
        <dbReference type="PROSITE-ProRule" id="PRU00091"/>
    </source>
</evidence>
<dbReference type="EMBL" id="CAADRA010006755">
    <property type="protein sequence ID" value="VFT96710.1"/>
    <property type="molecule type" value="Genomic_DNA"/>
</dbReference>
<sequence>MEEPRSSEGVGDSQRKKQPSEPVQHSLDNKVDGEMSTQSRASRPPRTADLLTDLEKEHFTNVAKHMTQALLAETNYTQVKSWKLIHDKQVQIYCTEASSLGPCKVHAVTEVDADINDIADALITTTTDAYKTMMTMLSSDFIDGTVLSNIMTPTAENPHRYVGLKWAAFKNLIPSKDKDFIILEYIDLIENTHGQKTLLRIMQSVDVPASLKTAATQERHWREHVPLEGFIFCTTPTRGKLLVTYSCNFDTKGDLPAWAANSRIQSHVEKCFTNILQYIQCQTTFELSQIEKQVPVLQTDTCLVCEKKFSFHRHSYNCLECAKSVCSNCSSFRTTTVPELSERKLRVCTFCVLQVRQGRRGSPKIDTRPHQLQLDNVLQSVRLHIETDFKLFSSQNPSVGRTVDPPNPNHDKKRSKMDATDLQSSLAQFNQAKNNEKPLQGSPMGSLSQAPRLGFDEFLKQIRSAVPASMWTLWGDYSMLSNEIGTNSCIFEALDSRQMSKPLIAYLLKREPPNLDALKVMQRISNVTNHFVEIIGWGCINHGFFAIIVECGDANCKQLLPKLQSHATTRARCLNDVAKSIEILHSNFCVHGNIQLQNVVLSVKGVFKLSGVFESIKQGNIMTQRYLDGPEYCPPEMARWLRGGPVVVASPSIDIWCLGVVALKLFLPNGKLLELKELNSYDGVLDKLTEEQFSFETSVRSTGLDSVQQQLLLECLEPNLEKRAVSTSPILELLQIERNISPFSKLPFFWTLSIQHENNITPRGQRLKSLSCILGVVPIFPLSFETEDVVSLQADSAVVGYILPFLKCLKLFAEAFGLLEQLYGLKEISSFENVDLDALNHTITSLVTIHDSNKFSVEKQLSPLVEEIKCSRFEKSEAIKIQGKIIELLEACMSEPTVVEKSVWILENIHHQLGAPFDLWGLRVTTFDAKAGSGASHLPIVKFTPDSDRQVYVRRMEDQPVSYDLEGYPGATTPTHFWNWAHTLIGNTQSDPCPSQLEKWEFNLTLALCELSTNTIKKGETYGEFKLRLVKEYLAALKGIGINTQKFGHVPFVAHVDKRIRVILASVGSVVFVCSTGMNSLEAKDAFQAKYFVANSAQAPAVFVDDVHDLGLVPLVRTLGQIPDVTKVILCGHGRGGGVSHVAHYNLAEKVPEDKTIVSVAFGSPPVLKNAQINEKQGLFATFVLNDDVVPWIFKAKQLDLIRHGLDQTAVSTSDNSCDFDQFGEYEYVGVWGLLESKARLKDPTSHFKERTKTMSLIEVKTAVEDHHTIANAYTRHKYSHVDSPTLTTKVSFRVNEIVNLAGATCLVAEELPKAILPMVINKAIAATVVTRSSGDDTIFHALVQFIAALRTYRTCVHEVAESKRTSKITMPVDRRHKNNQKTVDELVAEDMEGWDAMKKRLVESQAKNEFNDSNISTTMNALAISTAAMMSENHLPMVKNNPGMAYADIIALGISMVVLGDGAGAAIGPLVAPEMSAVLAASIGGGVGLGVDSAFTVFTKMLEHGSRSSEATGQRARSEMYQVNESSYKSQLETLAKTMNCTFDAATTDVLALERMLIEAKIPEATESDSSNIAPYSFATTLPSGTTIVQSMNRDTHRIIQAYVATLRQIVELRKLCDKIVFIVISGRRGVGKSWFIQSINGQRLCAHIRTDYPQFFKYTPKGIDSPDNGVYLVDLPGYDSNNDTLRAYVQELNGLGSICINLLRFDVRPRNLTEDMQAMRLMFNGCDQVLVCLNKVMFSGLCLRVSKDPAKQVKALVPFLDSWRAYFEERGIKAPKYSIAATDITGTMDIRPEDVVDGDGGGYDRDDAAEYDSDDAAQYDFNVKRNLRTLIANGGASKNEVIDWINSSLKKLC</sequence>
<dbReference type="CDD" id="cd00065">
    <property type="entry name" value="FYVE_like_SF"/>
    <property type="match status" value="1"/>
</dbReference>
<dbReference type="Proteomes" id="UP000332933">
    <property type="component" value="Unassembled WGS sequence"/>
</dbReference>
<dbReference type="CDD" id="cd00882">
    <property type="entry name" value="Ras_like_GTPase"/>
    <property type="match status" value="1"/>
</dbReference>
<keyword evidence="3" id="KW-0862">Zinc</keyword>
<evidence type="ECO:0000259" key="7">
    <source>
        <dbReference type="PROSITE" id="PS50178"/>
    </source>
</evidence>
<feature type="domain" description="Protein kinase" evidence="6">
    <location>
        <begin position="447"/>
        <end position="749"/>
    </location>
</feature>
<evidence type="ECO:0000256" key="5">
    <source>
        <dbReference type="SAM" id="MobiDB-lite"/>
    </source>
</evidence>
<organism evidence="9 10">
    <name type="scientific">Aphanomyces stellatus</name>
    <dbReference type="NCBI Taxonomy" id="120398"/>
    <lineage>
        <taxon>Eukaryota</taxon>
        <taxon>Sar</taxon>
        <taxon>Stramenopiles</taxon>
        <taxon>Oomycota</taxon>
        <taxon>Saprolegniomycetes</taxon>
        <taxon>Saprolegniales</taxon>
        <taxon>Verrucalvaceae</taxon>
        <taxon>Aphanomyces</taxon>
    </lineage>
</organism>
<accession>A0A485LEK6</accession>
<reference evidence="9 10" key="1">
    <citation type="submission" date="2019-03" db="EMBL/GenBank/DDBJ databases">
        <authorList>
            <person name="Gaulin E."/>
            <person name="Dumas B."/>
        </authorList>
    </citation>
    <scope>NUCLEOTIDE SEQUENCE [LARGE SCALE GENOMIC DNA]</scope>
    <source>
        <strain evidence="9">CBS 568.67</strain>
    </source>
</reference>
<dbReference type="EMBL" id="VJMH01006732">
    <property type="protein sequence ID" value="KAF0688361.1"/>
    <property type="molecule type" value="Genomic_DNA"/>
</dbReference>
<dbReference type="SUPFAM" id="SSF56112">
    <property type="entry name" value="Protein kinase-like (PK-like)"/>
    <property type="match status" value="1"/>
</dbReference>
<feature type="domain" description="FYVE-type" evidence="7">
    <location>
        <begin position="296"/>
        <end position="356"/>
    </location>
</feature>
<name>A0A485LEK6_9STRA</name>
<feature type="region of interest" description="Disordered" evidence="5">
    <location>
        <begin position="396"/>
        <end position="422"/>
    </location>
</feature>
<dbReference type="SUPFAM" id="SSF53474">
    <property type="entry name" value="alpha/beta-Hydrolases"/>
    <property type="match status" value="1"/>
</dbReference>
<dbReference type="InterPro" id="IPR000306">
    <property type="entry name" value="Znf_FYVE"/>
</dbReference>
<evidence type="ECO:0000256" key="1">
    <source>
        <dbReference type="ARBA" id="ARBA00022723"/>
    </source>
</evidence>
<dbReference type="PANTHER" id="PTHR13510:SF44">
    <property type="entry name" value="RABENOSYN-5"/>
    <property type="match status" value="1"/>
</dbReference>
<keyword evidence="10" id="KW-1185">Reference proteome</keyword>
<dbReference type="InterPro" id="IPR002921">
    <property type="entry name" value="Fungal_lipase-type"/>
</dbReference>
<dbReference type="PROSITE" id="PS50178">
    <property type="entry name" value="ZF_FYVE"/>
    <property type="match status" value="1"/>
</dbReference>
<dbReference type="GO" id="GO:0005524">
    <property type="term" value="F:ATP binding"/>
    <property type="evidence" value="ECO:0007669"/>
    <property type="project" value="InterPro"/>
</dbReference>
<dbReference type="Pfam" id="PF01764">
    <property type="entry name" value="Lipase_3"/>
    <property type="match status" value="1"/>
</dbReference>
<evidence type="ECO:0000313" key="8">
    <source>
        <dbReference type="EMBL" id="KAF0688361.1"/>
    </source>
</evidence>
<dbReference type="InterPro" id="IPR011009">
    <property type="entry name" value="Kinase-like_dom_sf"/>
</dbReference>
<dbReference type="Gene3D" id="3.40.50.1820">
    <property type="entry name" value="alpha/beta hydrolase"/>
    <property type="match status" value="1"/>
</dbReference>
<keyword evidence="2 4" id="KW-0863">Zinc-finger</keyword>
<dbReference type="InterPro" id="IPR000719">
    <property type="entry name" value="Prot_kinase_dom"/>
</dbReference>
<reference evidence="8" key="2">
    <citation type="submission" date="2019-06" db="EMBL/GenBank/DDBJ databases">
        <title>Genomics analysis of Aphanomyces spp. identifies a new class of oomycete effector associated with host adaptation.</title>
        <authorList>
            <person name="Gaulin E."/>
        </authorList>
    </citation>
    <scope>NUCLEOTIDE SEQUENCE</scope>
    <source>
        <strain evidence="8">CBS 578.67</strain>
    </source>
</reference>
<dbReference type="InterPro" id="IPR013083">
    <property type="entry name" value="Znf_RING/FYVE/PHD"/>
</dbReference>
<proteinExistence type="predicted"/>
<evidence type="ECO:0000313" key="10">
    <source>
        <dbReference type="Proteomes" id="UP000332933"/>
    </source>
</evidence>
<dbReference type="SUPFAM" id="SSF55961">
    <property type="entry name" value="Bet v1-like"/>
    <property type="match status" value="1"/>
</dbReference>
<dbReference type="Gene3D" id="3.40.50.300">
    <property type="entry name" value="P-loop containing nucleotide triphosphate hydrolases"/>
    <property type="match status" value="1"/>
</dbReference>
<dbReference type="InterPro" id="IPR023393">
    <property type="entry name" value="START-like_dom_sf"/>
</dbReference>
<dbReference type="PROSITE" id="PS50011">
    <property type="entry name" value="PROTEIN_KINASE_DOM"/>
    <property type="match status" value="1"/>
</dbReference>
<evidence type="ECO:0000259" key="6">
    <source>
        <dbReference type="PROSITE" id="PS50011"/>
    </source>
</evidence>
<dbReference type="GO" id="GO:0004672">
    <property type="term" value="F:protein kinase activity"/>
    <property type="evidence" value="ECO:0007669"/>
    <property type="project" value="InterPro"/>
</dbReference>
<keyword evidence="1" id="KW-0479">Metal-binding</keyword>
<protein>
    <submittedName>
        <fullName evidence="9">Aste57867_20014 protein</fullName>
    </submittedName>
</protein>
<dbReference type="InterPro" id="IPR027417">
    <property type="entry name" value="P-loop_NTPase"/>
</dbReference>